<dbReference type="InterPro" id="IPR040177">
    <property type="entry name" value="SLC30A9"/>
</dbReference>
<dbReference type="EMBL" id="CP053538">
    <property type="protein sequence ID" value="QJX46976.1"/>
    <property type="molecule type" value="Genomic_DNA"/>
</dbReference>
<dbReference type="InterPro" id="IPR027469">
    <property type="entry name" value="Cation_efflux_TMD_sf"/>
</dbReference>
<dbReference type="Gene3D" id="1.20.1510.10">
    <property type="entry name" value="Cation efflux protein transmembrane domain"/>
    <property type="match status" value="1"/>
</dbReference>
<dbReference type="SUPFAM" id="SSF161111">
    <property type="entry name" value="Cation efflux protein transmembrane domain-like"/>
    <property type="match status" value="1"/>
</dbReference>
<organism evidence="8 9">
    <name type="scientific">Hymenobacter taeanensis</name>
    <dbReference type="NCBI Taxonomy" id="2735321"/>
    <lineage>
        <taxon>Bacteria</taxon>
        <taxon>Pseudomonadati</taxon>
        <taxon>Bacteroidota</taxon>
        <taxon>Cytophagia</taxon>
        <taxon>Cytophagales</taxon>
        <taxon>Hymenobacteraceae</taxon>
        <taxon>Hymenobacter</taxon>
    </lineage>
</organism>
<dbReference type="GO" id="GO:0016020">
    <property type="term" value="C:membrane"/>
    <property type="evidence" value="ECO:0007669"/>
    <property type="project" value="UniProtKB-SubCell"/>
</dbReference>
<evidence type="ECO:0000256" key="5">
    <source>
        <dbReference type="ARBA" id="ARBA00023136"/>
    </source>
</evidence>
<dbReference type="Proteomes" id="UP000501623">
    <property type="component" value="Chromosome"/>
</dbReference>
<feature type="domain" description="Cation efflux protein transmembrane" evidence="7">
    <location>
        <begin position="2"/>
        <end position="208"/>
    </location>
</feature>
<dbReference type="InterPro" id="IPR002524">
    <property type="entry name" value="Cation_efflux"/>
</dbReference>
<keyword evidence="5 6" id="KW-0472">Membrane</keyword>
<name>A0A6M6BFE4_9BACT</name>
<evidence type="ECO:0000256" key="6">
    <source>
        <dbReference type="SAM" id="Phobius"/>
    </source>
</evidence>
<dbReference type="NCBIfam" id="TIGR01297">
    <property type="entry name" value="CDF"/>
    <property type="match status" value="1"/>
</dbReference>
<feature type="transmembrane region" description="Helical" evidence="6">
    <location>
        <begin position="148"/>
        <end position="171"/>
    </location>
</feature>
<feature type="transmembrane region" description="Helical" evidence="6">
    <location>
        <begin position="183"/>
        <end position="200"/>
    </location>
</feature>
<evidence type="ECO:0000256" key="4">
    <source>
        <dbReference type="ARBA" id="ARBA00022989"/>
    </source>
</evidence>
<reference evidence="8 9" key="1">
    <citation type="submission" date="2020-05" db="EMBL/GenBank/DDBJ databases">
        <title>Complete genome sequence of Hymenobacter sp. TS19 in Coasted Sand Dune.</title>
        <authorList>
            <person name="Lee J.-H."/>
            <person name="Jung J.-H."/>
            <person name="Jeong S."/>
            <person name="Zhao L."/>
            <person name="Kim M.-K."/>
            <person name="Seo H.-S."/>
            <person name="Lim S."/>
        </authorList>
    </citation>
    <scope>NUCLEOTIDE SEQUENCE [LARGE SCALE GENOMIC DNA]</scope>
    <source>
        <strain evidence="8 9">TS19</strain>
    </source>
</reference>
<dbReference type="PANTHER" id="PTHR13414">
    <property type="entry name" value="HUEL-CATION TRANSPORTER"/>
    <property type="match status" value="1"/>
</dbReference>
<evidence type="ECO:0000256" key="3">
    <source>
        <dbReference type="ARBA" id="ARBA00022692"/>
    </source>
</evidence>
<comment type="subcellular location">
    <subcellularLocation>
        <location evidence="1">Membrane</location>
        <topology evidence="1">Multi-pass membrane protein</topology>
    </subcellularLocation>
</comment>
<dbReference type="AlphaFoldDB" id="A0A6M6BFE4"/>
<feature type="transmembrane region" description="Helical" evidence="6">
    <location>
        <begin position="66"/>
        <end position="87"/>
    </location>
</feature>
<sequence>MAALGANLAIAIIKFVAAGFTGSSAMLAEGIHSVVDTANEWLLLLGLRSSQRPASDKRPFGYGKELYFWSFIVAICIFAIGGGISIYEGIQHLRHPEPMGEPFWNYVVLGVAFLFDGASFLVARRTFNAQRGGRSFWRAFHGSKDPSIFVVLFEDAADLLGLLVAFLGVLLSHQLQNPYLDGVASLLIGVILLVVAGLLLRENKSLLLGEPADLALLQGITELARTDAAVQDTATPMSSYLSPHEILIVLRVQFEPQLRTAELTQAVQRLQSSIRQQYPDVQHLFIEPTAQVMLAPEPPVME</sequence>
<dbReference type="KEGG" id="hts:HMJ29_08530"/>
<evidence type="ECO:0000259" key="7">
    <source>
        <dbReference type="Pfam" id="PF01545"/>
    </source>
</evidence>
<dbReference type="InterPro" id="IPR058533">
    <property type="entry name" value="Cation_efflux_TM"/>
</dbReference>
<protein>
    <submittedName>
        <fullName evidence="8">Cation transporter</fullName>
    </submittedName>
</protein>
<keyword evidence="4 6" id="KW-1133">Transmembrane helix</keyword>
<gene>
    <name evidence="8" type="ORF">HMJ29_08530</name>
</gene>
<keyword evidence="3 6" id="KW-0812">Transmembrane</keyword>
<dbReference type="GO" id="GO:0006829">
    <property type="term" value="P:zinc ion transport"/>
    <property type="evidence" value="ECO:0007669"/>
    <property type="project" value="InterPro"/>
</dbReference>
<dbReference type="PANTHER" id="PTHR13414:SF9">
    <property type="entry name" value="PROTON-COUPLED ZINC ANTIPORTER SLC30A9, MITOCHONDRIAL"/>
    <property type="match status" value="1"/>
</dbReference>
<keyword evidence="9" id="KW-1185">Reference proteome</keyword>
<proteinExistence type="predicted"/>
<evidence type="ECO:0000313" key="8">
    <source>
        <dbReference type="EMBL" id="QJX46976.1"/>
    </source>
</evidence>
<evidence type="ECO:0000313" key="9">
    <source>
        <dbReference type="Proteomes" id="UP000501623"/>
    </source>
</evidence>
<evidence type="ECO:0000256" key="2">
    <source>
        <dbReference type="ARBA" id="ARBA00022448"/>
    </source>
</evidence>
<keyword evidence="2" id="KW-0813">Transport</keyword>
<dbReference type="Pfam" id="PF01545">
    <property type="entry name" value="Cation_efflux"/>
    <property type="match status" value="1"/>
</dbReference>
<dbReference type="RefSeq" id="WP_171591074.1">
    <property type="nucleotide sequence ID" value="NZ_CP053538.1"/>
</dbReference>
<dbReference type="GO" id="GO:0008324">
    <property type="term" value="F:monoatomic cation transmembrane transporter activity"/>
    <property type="evidence" value="ECO:0007669"/>
    <property type="project" value="InterPro"/>
</dbReference>
<evidence type="ECO:0000256" key="1">
    <source>
        <dbReference type="ARBA" id="ARBA00004141"/>
    </source>
</evidence>
<feature type="transmembrane region" description="Helical" evidence="6">
    <location>
        <begin position="107"/>
        <end position="127"/>
    </location>
</feature>
<accession>A0A6M6BFE4</accession>